<evidence type="ECO:0000256" key="6">
    <source>
        <dbReference type="SAM" id="Phobius"/>
    </source>
</evidence>
<keyword evidence="3 6" id="KW-0812">Transmembrane</keyword>
<reference evidence="9 10" key="1">
    <citation type="submission" date="2019-12" db="EMBL/GenBank/DDBJ databases">
        <title>Mucilaginibacter sp. HMF7410 genome sequencing and assembly.</title>
        <authorList>
            <person name="Kang H."/>
            <person name="Cha I."/>
            <person name="Kim H."/>
            <person name="Joh K."/>
        </authorList>
    </citation>
    <scope>NUCLEOTIDE SEQUENCE [LARGE SCALE GENOMIC DNA]</scope>
    <source>
        <strain evidence="9 10">HMF7410</strain>
    </source>
</reference>
<feature type="domain" description="MacB-like periplasmic core" evidence="8">
    <location>
        <begin position="14"/>
        <end position="218"/>
    </location>
</feature>
<dbReference type="EMBL" id="WPIK01000008">
    <property type="protein sequence ID" value="MVN21936.1"/>
    <property type="molecule type" value="Genomic_DNA"/>
</dbReference>
<evidence type="ECO:0000256" key="4">
    <source>
        <dbReference type="ARBA" id="ARBA00022989"/>
    </source>
</evidence>
<evidence type="ECO:0000256" key="2">
    <source>
        <dbReference type="ARBA" id="ARBA00022475"/>
    </source>
</evidence>
<feature type="transmembrane region" description="Helical" evidence="6">
    <location>
        <begin position="248"/>
        <end position="272"/>
    </location>
</feature>
<feature type="transmembrane region" description="Helical" evidence="6">
    <location>
        <begin position="338"/>
        <end position="365"/>
    </location>
</feature>
<keyword evidence="5 6" id="KW-0472">Membrane</keyword>
<dbReference type="Proteomes" id="UP000462014">
    <property type="component" value="Unassembled WGS sequence"/>
</dbReference>
<dbReference type="InterPro" id="IPR003838">
    <property type="entry name" value="ABC3_permease_C"/>
</dbReference>
<proteinExistence type="predicted"/>
<dbReference type="PANTHER" id="PTHR30287:SF1">
    <property type="entry name" value="INNER MEMBRANE PROTEIN"/>
    <property type="match status" value="1"/>
</dbReference>
<organism evidence="9 10">
    <name type="scientific">Mucilaginibacter arboris</name>
    <dbReference type="NCBI Taxonomy" id="2682090"/>
    <lineage>
        <taxon>Bacteria</taxon>
        <taxon>Pseudomonadati</taxon>
        <taxon>Bacteroidota</taxon>
        <taxon>Sphingobacteriia</taxon>
        <taxon>Sphingobacteriales</taxon>
        <taxon>Sphingobacteriaceae</taxon>
        <taxon>Mucilaginibacter</taxon>
    </lineage>
</organism>
<keyword evidence="2" id="KW-1003">Cell membrane</keyword>
<feature type="transmembrane region" description="Helical" evidence="6">
    <location>
        <begin position="752"/>
        <end position="774"/>
    </location>
</feature>
<evidence type="ECO:0000259" key="8">
    <source>
        <dbReference type="Pfam" id="PF12704"/>
    </source>
</evidence>
<feature type="transmembrane region" description="Helical" evidence="6">
    <location>
        <begin position="466"/>
        <end position="485"/>
    </location>
</feature>
<feature type="transmembrane region" description="Helical" evidence="6">
    <location>
        <begin position="12"/>
        <end position="34"/>
    </location>
</feature>
<keyword evidence="4 6" id="KW-1133">Transmembrane helix</keyword>
<evidence type="ECO:0000256" key="1">
    <source>
        <dbReference type="ARBA" id="ARBA00004651"/>
    </source>
</evidence>
<feature type="transmembrane region" description="Helical" evidence="6">
    <location>
        <begin position="390"/>
        <end position="408"/>
    </location>
</feature>
<dbReference type="Pfam" id="PF12704">
    <property type="entry name" value="MacB_PCD"/>
    <property type="match status" value="1"/>
</dbReference>
<evidence type="ECO:0000313" key="10">
    <source>
        <dbReference type="Proteomes" id="UP000462014"/>
    </source>
</evidence>
<feature type="transmembrane region" description="Helical" evidence="6">
    <location>
        <begin position="414"/>
        <end position="439"/>
    </location>
</feature>
<feature type="domain" description="ABC3 transporter permease C-terminal" evidence="7">
    <location>
        <begin position="251"/>
        <end position="370"/>
    </location>
</feature>
<protein>
    <submittedName>
        <fullName evidence="9">FtsX-like permease family protein</fullName>
    </submittedName>
</protein>
<accession>A0A7K1SX82</accession>
<dbReference type="InterPro" id="IPR025857">
    <property type="entry name" value="MacB_PCD"/>
</dbReference>
<comment type="caution">
    <text evidence="9">The sequence shown here is derived from an EMBL/GenBank/DDBJ whole genome shotgun (WGS) entry which is preliminary data.</text>
</comment>
<comment type="subcellular location">
    <subcellularLocation>
        <location evidence="1">Cell membrane</location>
        <topology evidence="1">Multi-pass membrane protein</topology>
    </subcellularLocation>
</comment>
<evidence type="ECO:0000256" key="5">
    <source>
        <dbReference type="ARBA" id="ARBA00023136"/>
    </source>
</evidence>
<dbReference type="InterPro" id="IPR038766">
    <property type="entry name" value="Membrane_comp_ABC_pdt"/>
</dbReference>
<evidence type="ECO:0000259" key="7">
    <source>
        <dbReference type="Pfam" id="PF02687"/>
    </source>
</evidence>
<dbReference type="AlphaFoldDB" id="A0A7K1SX82"/>
<dbReference type="PANTHER" id="PTHR30287">
    <property type="entry name" value="MEMBRANE COMPONENT OF PREDICTED ABC SUPERFAMILY METABOLITE UPTAKE TRANSPORTER"/>
    <property type="match status" value="1"/>
</dbReference>
<gene>
    <name evidence="9" type="ORF">GO621_10355</name>
</gene>
<feature type="domain" description="ABC3 transporter permease C-terminal" evidence="7">
    <location>
        <begin position="711"/>
        <end position="825"/>
    </location>
</feature>
<dbReference type="Pfam" id="PF02687">
    <property type="entry name" value="FtsX"/>
    <property type="match status" value="2"/>
</dbReference>
<feature type="transmembrane region" description="Helical" evidence="6">
    <location>
        <begin position="707"/>
        <end position="731"/>
    </location>
</feature>
<dbReference type="GO" id="GO:0005886">
    <property type="term" value="C:plasma membrane"/>
    <property type="evidence" value="ECO:0007669"/>
    <property type="project" value="UniProtKB-SubCell"/>
</dbReference>
<name>A0A7K1SX82_9SPHI</name>
<evidence type="ECO:0000256" key="3">
    <source>
        <dbReference type="ARBA" id="ARBA00022692"/>
    </source>
</evidence>
<feature type="transmembrane region" description="Helical" evidence="6">
    <location>
        <begin position="794"/>
        <end position="815"/>
    </location>
</feature>
<keyword evidence="10" id="KW-1185">Reference proteome</keyword>
<feature type="transmembrane region" description="Helical" evidence="6">
    <location>
        <begin position="293"/>
        <end position="318"/>
    </location>
</feature>
<evidence type="ECO:0000313" key="9">
    <source>
        <dbReference type="EMBL" id="MVN21936.1"/>
    </source>
</evidence>
<sequence length="833" mass="92465">MAWRDSRKNRSRLFLFISSIVLGIASLVAIYSFGFNLRQDIDQQAAELVGADMVISGNKPVSPQIQTLIDSLGDRKSTQRSFVSMVQFTKNQGTRLVEVRALEGAFPYYGSIETTPVSAAATFRKNKQVLADRNLMLQFNAHPGDSLKIGNVTFAIAGILDKAPGQTSLSASVAPVVYMPLVYLQQTGLMQRGSRISYSYYIKYDRQENIEKLTNKIEPRLDKEDLNLQTVASQKEQTSRSFEDLTRFLALVGFVALLLGCIGVASSIHIYVREKLQAIAIMRCLGVKSSEAFLIYLIQIVVIGFIGSVIGAALGTIVQQLLPVAFKDFLPIAITVDISWASIGTGILLGVVISLLFALLPLVSIRNISPLNTLRLSFEEATAKRDPLKWLVYLLILAFILAFTYLQLNNIKQAVAFTGFVLLAFFVLTGVATLIMWLIKKFLPFSWSYLFRQGFANLYRPNNQTIILLVSIGLGTAFISTLFFIQSILLSRINLSSGGNQPNLILFDIQTNQQQQVVNLTKSQHLPVFGMVPIVTIRLEELNGKTGAVYKKDTSLHIPRQVFSREYRVTYRDTLVSSEKITAGNWIGKAGANEVVPISVEEKFADHNHLKIGDKMLFNVQGVNMETKITSFRKVNWNRIQTNFLVLFPKGVLEQAPQYFVFTTHVPSASASAKYQQAIVRQFPNISVIDLALVLKLLDDILGKISFVIRFMAGFSIVTGLIVLVASVLISKYQRIQESVLLRTLGASKRQILIITGLEYFFLGAIAALTGILISVPGSWALAKYSFDTPFSPPLLPVLILFFVVALITVFIGLFNSRGILNKPPLEVLRSEV</sequence>